<evidence type="ECO:0000256" key="1">
    <source>
        <dbReference type="SAM" id="MobiDB-lite"/>
    </source>
</evidence>
<accession>A0A6J4Q9B6</accession>
<gene>
    <name evidence="2" type="ORF">AVDCRST_MAG01-01-3362</name>
</gene>
<dbReference type="AlphaFoldDB" id="A0A6J4Q9B6"/>
<reference evidence="2" key="1">
    <citation type="submission" date="2020-02" db="EMBL/GenBank/DDBJ databases">
        <authorList>
            <person name="Meier V. D."/>
        </authorList>
    </citation>
    <scope>NUCLEOTIDE SEQUENCE</scope>
    <source>
        <strain evidence="2">AVDCRST_MAG01</strain>
    </source>
</reference>
<feature type="region of interest" description="Disordered" evidence="1">
    <location>
        <begin position="1"/>
        <end position="128"/>
    </location>
</feature>
<sequence>GGRGSATEPDDGTYAGCPGERGGHRPLRAAGLRHDRAPLRGQRGAGRAADPGSRRRRAGDKGARAAGPGEGLQPAEAGEDPGVPGPAGLPHLPEPRRPGRLQSVPGAPVPGRGLRVDPGVPGKKTKLL</sequence>
<name>A0A6J4Q9B6_9ACTN</name>
<dbReference type="EMBL" id="CADCUW010000438">
    <property type="protein sequence ID" value="CAA9437586.1"/>
    <property type="molecule type" value="Genomic_DNA"/>
</dbReference>
<protein>
    <submittedName>
        <fullName evidence="2">Uncharacterized protein</fullName>
    </submittedName>
</protein>
<organism evidence="2">
    <name type="scientific">uncultured Rubrobacteraceae bacterium</name>
    <dbReference type="NCBI Taxonomy" id="349277"/>
    <lineage>
        <taxon>Bacteria</taxon>
        <taxon>Bacillati</taxon>
        <taxon>Actinomycetota</taxon>
        <taxon>Rubrobacteria</taxon>
        <taxon>Rubrobacterales</taxon>
        <taxon>Rubrobacteraceae</taxon>
        <taxon>environmental samples</taxon>
    </lineage>
</organism>
<proteinExistence type="predicted"/>
<feature type="non-terminal residue" evidence="2">
    <location>
        <position position="128"/>
    </location>
</feature>
<feature type="non-terminal residue" evidence="2">
    <location>
        <position position="1"/>
    </location>
</feature>
<evidence type="ECO:0000313" key="2">
    <source>
        <dbReference type="EMBL" id="CAA9437586.1"/>
    </source>
</evidence>